<dbReference type="EMBL" id="JADAQX010001442">
    <property type="protein sequence ID" value="KAF8817803.1"/>
    <property type="molecule type" value="Genomic_DNA"/>
</dbReference>
<dbReference type="Proteomes" id="UP000823046">
    <property type="component" value="Unassembled WGS sequence"/>
</dbReference>
<evidence type="ECO:0000256" key="1">
    <source>
        <dbReference type="SAM" id="MobiDB-lite"/>
    </source>
</evidence>
<sequence length="94" mass="10516">ETKNISPSKKSWSTSNYGNEQWNVNKGREDSPHIHTKNNGSNVNYEETMNYSSEENKFRQIGGACHMVGLAVMMGKFPKIGIPMINLGDSPQNL</sequence>
<comment type="caution">
    <text evidence="2">The sequence shown here is derived from an EMBL/GenBank/DDBJ whole genome shotgun (WGS) entry which is preliminary data.</text>
</comment>
<evidence type="ECO:0000313" key="3">
    <source>
        <dbReference type="Proteomes" id="UP000823046"/>
    </source>
</evidence>
<organism evidence="2 3">
    <name type="scientific">Cardiosporidium cionae</name>
    <dbReference type="NCBI Taxonomy" id="476202"/>
    <lineage>
        <taxon>Eukaryota</taxon>
        <taxon>Sar</taxon>
        <taxon>Alveolata</taxon>
        <taxon>Apicomplexa</taxon>
        <taxon>Aconoidasida</taxon>
        <taxon>Nephromycida</taxon>
        <taxon>Cardiosporidium</taxon>
    </lineage>
</organism>
<feature type="region of interest" description="Disordered" evidence="1">
    <location>
        <begin position="1"/>
        <end position="45"/>
    </location>
</feature>
<reference evidence="2 3" key="1">
    <citation type="journal article" date="2020" name="bioRxiv">
        <title>Metabolic contributions of an alphaproteobacterial endosymbiont in the apicomplexan Cardiosporidium cionae.</title>
        <authorList>
            <person name="Hunter E.S."/>
            <person name="Paight C.J."/>
            <person name="Lane C.E."/>
        </authorList>
    </citation>
    <scope>NUCLEOTIDE SEQUENCE [LARGE SCALE GENOMIC DNA]</scope>
    <source>
        <strain evidence="2">ESH_2018</strain>
    </source>
</reference>
<accession>A0ABQ7J3Z3</accession>
<protein>
    <submittedName>
        <fullName evidence="2">Uncharacterized protein</fullName>
    </submittedName>
</protein>
<keyword evidence="3" id="KW-1185">Reference proteome</keyword>
<evidence type="ECO:0000313" key="2">
    <source>
        <dbReference type="EMBL" id="KAF8817803.1"/>
    </source>
</evidence>
<name>A0ABQ7J3Z3_9APIC</name>
<gene>
    <name evidence="2" type="ORF">IE077_001068</name>
</gene>
<feature type="non-terminal residue" evidence="2">
    <location>
        <position position="1"/>
    </location>
</feature>
<proteinExistence type="predicted"/>
<feature type="compositionally biased region" description="Polar residues" evidence="1">
    <location>
        <begin position="1"/>
        <end position="24"/>
    </location>
</feature>